<feature type="transmembrane region" description="Helical" evidence="1">
    <location>
        <begin position="93"/>
        <end position="119"/>
    </location>
</feature>
<dbReference type="Proteomes" id="UP000007110">
    <property type="component" value="Unassembled WGS sequence"/>
</dbReference>
<feature type="transmembrane region" description="Helical" evidence="1">
    <location>
        <begin position="206"/>
        <end position="225"/>
    </location>
</feature>
<dbReference type="EnsemblMetazoa" id="XM_779118">
    <property type="protein sequence ID" value="XP_784211"/>
    <property type="gene ID" value="LOC578983"/>
</dbReference>
<dbReference type="RefSeq" id="XP_784211.2">
    <property type="nucleotide sequence ID" value="XM_779118.4"/>
</dbReference>
<dbReference type="PANTHER" id="PTHR33802:SF1">
    <property type="entry name" value="XK-RELATED PROTEIN"/>
    <property type="match status" value="1"/>
</dbReference>
<dbReference type="AlphaFoldDB" id="A0A7M7RAZ5"/>
<dbReference type="GeneID" id="578983"/>
<reference evidence="3" key="1">
    <citation type="submission" date="2015-02" db="EMBL/GenBank/DDBJ databases">
        <title>Genome sequencing for Strongylocentrotus purpuratus.</title>
        <authorList>
            <person name="Murali S."/>
            <person name="Liu Y."/>
            <person name="Vee V."/>
            <person name="English A."/>
            <person name="Wang M."/>
            <person name="Skinner E."/>
            <person name="Han Y."/>
            <person name="Muzny D.M."/>
            <person name="Worley K.C."/>
            <person name="Gibbs R.A."/>
        </authorList>
    </citation>
    <scope>NUCLEOTIDE SEQUENCE</scope>
</reference>
<reference evidence="2" key="2">
    <citation type="submission" date="2021-01" db="UniProtKB">
        <authorList>
            <consortium name="EnsemblMetazoa"/>
        </authorList>
    </citation>
    <scope>IDENTIFICATION</scope>
</reference>
<dbReference type="InterPro" id="IPR038330">
    <property type="entry name" value="TspO/MBR-related_sf"/>
</dbReference>
<proteinExistence type="predicted"/>
<keyword evidence="3" id="KW-1185">Reference proteome</keyword>
<dbReference type="KEGG" id="spu:578983"/>
<protein>
    <submittedName>
        <fullName evidence="2">Uncharacterized protein</fullName>
    </submittedName>
</protein>
<feature type="transmembrane region" description="Helical" evidence="1">
    <location>
        <begin position="7"/>
        <end position="30"/>
    </location>
</feature>
<evidence type="ECO:0000313" key="3">
    <source>
        <dbReference type="Proteomes" id="UP000007110"/>
    </source>
</evidence>
<evidence type="ECO:0000256" key="1">
    <source>
        <dbReference type="SAM" id="Phobius"/>
    </source>
</evidence>
<feature type="transmembrane region" description="Helical" evidence="1">
    <location>
        <begin position="171"/>
        <end position="200"/>
    </location>
</feature>
<accession>A0A7M7RAZ5</accession>
<organism evidence="2 3">
    <name type="scientific">Strongylocentrotus purpuratus</name>
    <name type="common">Purple sea urchin</name>
    <dbReference type="NCBI Taxonomy" id="7668"/>
    <lineage>
        <taxon>Eukaryota</taxon>
        <taxon>Metazoa</taxon>
        <taxon>Echinodermata</taxon>
        <taxon>Eleutherozoa</taxon>
        <taxon>Echinozoa</taxon>
        <taxon>Echinoidea</taxon>
        <taxon>Euechinoidea</taxon>
        <taxon>Echinacea</taxon>
        <taxon>Camarodonta</taxon>
        <taxon>Echinidea</taxon>
        <taxon>Strongylocentrotidae</taxon>
        <taxon>Strongylocentrotus</taxon>
    </lineage>
</organism>
<dbReference type="InParanoid" id="A0A7M7RAZ5"/>
<keyword evidence="1" id="KW-0472">Membrane</keyword>
<sequence>MSKTSDPVYIFLAFFVLLDFIGVVVVNTLASLPSDPTGWFRNSTGDISDKYYVSITPAGWAFSIWGLIYIWQAIWIIYVIINIFRTNKFGKVYLNPSIVLPAFLATYAINLVLNIAWLFTWDRQYLPVSFAVLALIAFTLYVCVTINLWAVNKHIEQLCEHHRVDLWLNSLFITNGILVYATWTTIATLLNFSSVLTYFADVEERTASLICLSILTAELVLYFVVDMYLLERHLRSAFMVYPVVIWASTAVLVNNWDPDSSTSIFTAVIVALACAAFVGKQIKGVWYCCCRKDQTTVANSDKMALQDVA</sequence>
<feature type="transmembrane region" description="Helical" evidence="1">
    <location>
        <begin position="125"/>
        <end position="150"/>
    </location>
</feature>
<dbReference type="Gene3D" id="1.20.1260.100">
    <property type="entry name" value="TspO/MBR protein"/>
    <property type="match status" value="1"/>
</dbReference>
<evidence type="ECO:0000313" key="2">
    <source>
        <dbReference type="EnsemblMetazoa" id="XP_784211"/>
    </source>
</evidence>
<dbReference type="OrthoDB" id="5586934at2759"/>
<name>A0A7M7RAZ5_STRPU</name>
<dbReference type="OMA" id="VAIYATW"/>
<feature type="transmembrane region" description="Helical" evidence="1">
    <location>
        <begin position="262"/>
        <end position="279"/>
    </location>
</feature>
<keyword evidence="1" id="KW-0812">Transmembrane</keyword>
<feature type="transmembrane region" description="Helical" evidence="1">
    <location>
        <begin position="60"/>
        <end position="81"/>
    </location>
</feature>
<feature type="transmembrane region" description="Helical" evidence="1">
    <location>
        <begin position="237"/>
        <end position="256"/>
    </location>
</feature>
<keyword evidence="1" id="KW-1133">Transmembrane helix</keyword>
<dbReference type="PANTHER" id="PTHR33802">
    <property type="entry name" value="SI:CH211-161H7.5-RELATED"/>
    <property type="match status" value="1"/>
</dbReference>